<dbReference type="SUPFAM" id="SSF55961">
    <property type="entry name" value="Bet v1-like"/>
    <property type="match status" value="1"/>
</dbReference>
<protein>
    <submittedName>
        <fullName evidence="2">SRPBCC family protein</fullName>
    </submittedName>
</protein>
<name>A0A558QRX3_9SPHN</name>
<feature type="region of interest" description="Disordered" evidence="1">
    <location>
        <begin position="1"/>
        <end position="42"/>
    </location>
</feature>
<dbReference type="InterPro" id="IPR047137">
    <property type="entry name" value="ORF3"/>
</dbReference>
<dbReference type="InterPro" id="IPR023393">
    <property type="entry name" value="START-like_dom_sf"/>
</dbReference>
<dbReference type="CDD" id="cd07817">
    <property type="entry name" value="SRPBCC_8"/>
    <property type="match status" value="1"/>
</dbReference>
<feature type="compositionally biased region" description="Polar residues" evidence="1">
    <location>
        <begin position="33"/>
        <end position="42"/>
    </location>
</feature>
<keyword evidence="3" id="KW-1185">Reference proteome</keyword>
<feature type="compositionally biased region" description="Basic and acidic residues" evidence="1">
    <location>
        <begin position="11"/>
        <end position="32"/>
    </location>
</feature>
<dbReference type="OrthoDB" id="9797595at2"/>
<accession>A0A558QRX3</accession>
<dbReference type="InterPro" id="IPR019587">
    <property type="entry name" value="Polyketide_cyclase/dehydratase"/>
</dbReference>
<dbReference type="RefSeq" id="WP_145155827.1">
    <property type="nucleotide sequence ID" value="NZ_VNIM01000161.1"/>
</dbReference>
<dbReference type="PANTHER" id="PTHR33824:SF7">
    <property type="entry name" value="POLYKETIDE CYCLASE_DEHYDRASE AND LIPID TRANSPORT SUPERFAMILY PROTEIN"/>
    <property type="match status" value="1"/>
</dbReference>
<dbReference type="AlphaFoldDB" id="A0A558QRX3"/>
<organism evidence="2 3">
    <name type="scientific">Alterirhizorhabdus solaris</name>
    <dbReference type="NCBI Taxonomy" id="2529389"/>
    <lineage>
        <taxon>Bacteria</taxon>
        <taxon>Pseudomonadati</taxon>
        <taxon>Pseudomonadota</taxon>
        <taxon>Alphaproteobacteria</taxon>
        <taxon>Sphingomonadales</taxon>
        <taxon>Rhizorhabdaceae</taxon>
        <taxon>Alterirhizorhabdus</taxon>
    </lineage>
</organism>
<dbReference type="PANTHER" id="PTHR33824">
    <property type="entry name" value="POLYKETIDE CYCLASE/DEHYDRASE AND LIPID TRANSPORT SUPERFAMILY PROTEIN"/>
    <property type="match status" value="1"/>
</dbReference>
<evidence type="ECO:0000313" key="2">
    <source>
        <dbReference type="EMBL" id="TVV69888.1"/>
    </source>
</evidence>
<sequence length="192" mass="21001">MIDQADAAEPGARDDAPRGTTRKAEPDSEQQQRGESALTARTITINRKPDEVYAFWRDFSNLAGVMENIEAITVRDDRTSHWVVNAPGGRTVEWDAIVTEDEPGRLIAWQSAEGADVSNSGRVAFRDAGERGTFVTATLAYDPPAGVVGKLVAKLFQKEPGIQQRRDLRRIKQFLETGEIATSSPPNPAPKA</sequence>
<dbReference type="Proteomes" id="UP000318681">
    <property type="component" value="Unassembled WGS sequence"/>
</dbReference>
<dbReference type="EMBL" id="VNIM01000161">
    <property type="protein sequence ID" value="TVV69888.1"/>
    <property type="molecule type" value="Genomic_DNA"/>
</dbReference>
<evidence type="ECO:0000313" key="3">
    <source>
        <dbReference type="Proteomes" id="UP000318681"/>
    </source>
</evidence>
<dbReference type="Pfam" id="PF10604">
    <property type="entry name" value="Polyketide_cyc2"/>
    <property type="match status" value="1"/>
</dbReference>
<comment type="caution">
    <text evidence="2">The sequence shown here is derived from an EMBL/GenBank/DDBJ whole genome shotgun (WGS) entry which is preliminary data.</text>
</comment>
<proteinExistence type="predicted"/>
<gene>
    <name evidence="2" type="ORF">FOY91_20515</name>
</gene>
<evidence type="ECO:0000256" key="1">
    <source>
        <dbReference type="SAM" id="MobiDB-lite"/>
    </source>
</evidence>
<reference evidence="2 3" key="1">
    <citation type="submission" date="2019-07" db="EMBL/GenBank/DDBJ databases">
        <title>Sphingomonas solaris sp. nov., isolated from a solar panel from Boston, Massachusetts.</title>
        <authorList>
            <person name="Tanner K."/>
            <person name="Pascual J."/>
            <person name="Mancuso C."/>
            <person name="Pereto J."/>
            <person name="Khalil A."/>
            <person name="Vilanova C."/>
        </authorList>
    </citation>
    <scope>NUCLEOTIDE SEQUENCE [LARGE SCALE GENOMIC DNA]</scope>
    <source>
        <strain evidence="2 3">R4DWN</strain>
    </source>
</reference>
<dbReference type="Gene3D" id="3.30.530.20">
    <property type="match status" value="1"/>
</dbReference>